<organism evidence="3 4">
    <name type="scientific">Phialemonium atrogriseum</name>
    <dbReference type="NCBI Taxonomy" id="1093897"/>
    <lineage>
        <taxon>Eukaryota</taxon>
        <taxon>Fungi</taxon>
        <taxon>Dikarya</taxon>
        <taxon>Ascomycota</taxon>
        <taxon>Pezizomycotina</taxon>
        <taxon>Sordariomycetes</taxon>
        <taxon>Sordariomycetidae</taxon>
        <taxon>Cephalothecales</taxon>
        <taxon>Cephalothecaceae</taxon>
        <taxon>Phialemonium</taxon>
    </lineage>
</organism>
<evidence type="ECO:0000259" key="2">
    <source>
        <dbReference type="PROSITE" id="PS50035"/>
    </source>
</evidence>
<reference evidence="3" key="1">
    <citation type="submission" date="2023-06" db="EMBL/GenBank/DDBJ databases">
        <title>Genome-scale phylogeny and comparative genomics of the fungal order Sordariales.</title>
        <authorList>
            <consortium name="Lawrence Berkeley National Laboratory"/>
            <person name="Hensen N."/>
            <person name="Bonometti L."/>
            <person name="Westerberg I."/>
            <person name="Brannstrom I.O."/>
            <person name="Guillou S."/>
            <person name="Cros-Aarteil S."/>
            <person name="Calhoun S."/>
            <person name="Haridas S."/>
            <person name="Kuo A."/>
            <person name="Mondo S."/>
            <person name="Pangilinan J."/>
            <person name="Riley R."/>
            <person name="Labutti K."/>
            <person name="Andreopoulos B."/>
            <person name="Lipzen A."/>
            <person name="Chen C."/>
            <person name="Yanf M."/>
            <person name="Daum C."/>
            <person name="Ng V."/>
            <person name="Clum A."/>
            <person name="Steindorff A."/>
            <person name="Ohm R."/>
            <person name="Martin F."/>
            <person name="Silar P."/>
            <person name="Natvig D."/>
            <person name="Lalanne C."/>
            <person name="Gautier V."/>
            <person name="Ament-Velasquez S.L."/>
            <person name="Kruys A."/>
            <person name="Hutchinson M.I."/>
            <person name="Powell A.J."/>
            <person name="Barry K."/>
            <person name="Miller A.N."/>
            <person name="Grigoriev I.V."/>
            <person name="Debuchy R."/>
            <person name="Gladieux P."/>
            <person name="Thoren M.H."/>
            <person name="Johannesson H."/>
        </authorList>
    </citation>
    <scope>NUCLEOTIDE SEQUENCE</scope>
    <source>
        <strain evidence="3">8032-3</strain>
    </source>
</reference>
<evidence type="ECO:0000313" key="4">
    <source>
        <dbReference type="Proteomes" id="UP001244011"/>
    </source>
</evidence>
<evidence type="ECO:0000256" key="1">
    <source>
        <dbReference type="SAM" id="MobiDB-lite"/>
    </source>
</evidence>
<dbReference type="GO" id="GO:0003824">
    <property type="term" value="F:catalytic activity"/>
    <property type="evidence" value="ECO:0007669"/>
    <property type="project" value="InterPro"/>
</dbReference>
<feature type="compositionally biased region" description="Basic and acidic residues" evidence="1">
    <location>
        <begin position="401"/>
        <end position="412"/>
    </location>
</feature>
<feature type="domain" description="PLD phosphodiesterase" evidence="2">
    <location>
        <begin position="144"/>
        <end position="171"/>
    </location>
</feature>
<evidence type="ECO:0000313" key="3">
    <source>
        <dbReference type="EMBL" id="KAK1763198.1"/>
    </source>
</evidence>
<dbReference type="PANTHER" id="PTHR21248:SF11">
    <property type="entry name" value="PLD PHOSPHODIESTERASE DOMAIN-CONTAINING PROTEIN"/>
    <property type="match status" value="1"/>
</dbReference>
<dbReference type="RefSeq" id="XP_060279411.1">
    <property type="nucleotide sequence ID" value="XM_060422970.1"/>
</dbReference>
<gene>
    <name evidence="3" type="ORF">QBC33DRAFT_247396</name>
</gene>
<dbReference type="AlphaFoldDB" id="A0AAJ0FHA5"/>
<feature type="region of interest" description="Disordered" evidence="1">
    <location>
        <begin position="364"/>
        <end position="420"/>
    </location>
</feature>
<dbReference type="CDD" id="cd00138">
    <property type="entry name" value="PLDc_SF"/>
    <property type="match status" value="1"/>
</dbReference>
<protein>
    <submittedName>
        <fullName evidence="3">Phospholipase D p2</fullName>
    </submittedName>
</protein>
<sequence length="500" mass="54315">MADLPPRDPPVPVSTSVPVSFQLGTGASIYTGTLIPAILSAKHEIILVTCFWAPSDSLSALRGALEKITAKRTSLVRQGNSLPPLRISLCLSSRSLLQKLFHTSSPDGYLYPPSSWPKQLGLPNQAILEAGGINLTVKSLFFLPFSVMHPKFLIIDRQRAFIPSCNISWEVWLEGCVEIRGAALADLLAFYSSTWDRTLDTRSGIPASLEEGGSTSNRPGSQPPLQPVAAHAHYLHAFPPTQADITTLILPSPHCRHPHFRPFPWQAAPPVPPTPLNSALLRLFDEATVSIYIQTPNLTSAPVISTLLAALQRGVNVTIVTSRNMMWLEQIVTAGTLTSWCIRSMIRRYQSMCSASIIPSQRAARGSHRRLDSEERGVTDQEAALEAQDSRPGRLSISYFRPREAGKSRGGEGEGADLEGGAGADATMEEPVHSHLKLTIADGRRTVLGSGNMDRASWYTSQELGVLFDDADFAAAVGAAVARVLDGRLEPIFDSESSWR</sequence>
<keyword evidence="4" id="KW-1185">Reference proteome</keyword>
<dbReference type="GeneID" id="85306157"/>
<dbReference type="PROSITE" id="PS50035">
    <property type="entry name" value="PLD"/>
    <property type="match status" value="2"/>
</dbReference>
<dbReference type="EMBL" id="MU839029">
    <property type="protein sequence ID" value="KAK1763198.1"/>
    <property type="molecule type" value="Genomic_DNA"/>
</dbReference>
<dbReference type="InterPro" id="IPR001736">
    <property type="entry name" value="PLipase_D/transphosphatidylase"/>
</dbReference>
<proteinExistence type="predicted"/>
<dbReference type="SUPFAM" id="SSF56024">
    <property type="entry name" value="Phospholipase D/nuclease"/>
    <property type="match status" value="2"/>
</dbReference>
<dbReference type="PANTHER" id="PTHR21248">
    <property type="entry name" value="CARDIOLIPIN SYNTHASE"/>
    <property type="match status" value="1"/>
</dbReference>
<feature type="region of interest" description="Disordered" evidence="1">
    <location>
        <begin position="203"/>
        <end position="224"/>
    </location>
</feature>
<dbReference type="Gene3D" id="3.30.870.10">
    <property type="entry name" value="Endonuclease Chain A"/>
    <property type="match status" value="2"/>
</dbReference>
<name>A0AAJ0FHA5_9PEZI</name>
<dbReference type="Proteomes" id="UP001244011">
    <property type="component" value="Unassembled WGS sequence"/>
</dbReference>
<comment type="caution">
    <text evidence="3">The sequence shown here is derived from an EMBL/GenBank/DDBJ whole genome shotgun (WGS) entry which is preliminary data.</text>
</comment>
<feature type="compositionally biased region" description="Basic and acidic residues" evidence="1">
    <location>
        <begin position="369"/>
        <end position="379"/>
    </location>
</feature>
<accession>A0AAJ0FHA5</accession>
<feature type="domain" description="PLD phosphodiesterase" evidence="2">
    <location>
        <begin position="435"/>
        <end position="457"/>
    </location>
</feature>